<dbReference type="SMART" id="SM00382">
    <property type="entry name" value="AAA"/>
    <property type="match status" value="1"/>
</dbReference>
<dbReference type="InterPro" id="IPR037257">
    <property type="entry name" value="T2SS_E_N_sf"/>
</dbReference>
<dbReference type="PROSITE" id="PS00662">
    <property type="entry name" value="T2SP_E"/>
    <property type="match status" value="1"/>
</dbReference>
<dbReference type="RefSeq" id="WP_093376294.1">
    <property type="nucleotide sequence ID" value="NZ_BNAN01000002.1"/>
</dbReference>
<evidence type="ECO:0000256" key="1">
    <source>
        <dbReference type="ARBA" id="ARBA00006611"/>
    </source>
</evidence>
<feature type="domain" description="Bacterial type II secretion system protein E" evidence="4">
    <location>
        <begin position="376"/>
        <end position="390"/>
    </location>
</feature>
<dbReference type="FunFam" id="3.40.50.300:FF:000398">
    <property type="entry name" value="Type IV pilus assembly ATPase PilB"/>
    <property type="match status" value="1"/>
</dbReference>
<dbReference type="PANTHER" id="PTHR30258">
    <property type="entry name" value="TYPE II SECRETION SYSTEM PROTEIN GSPE-RELATED"/>
    <property type="match status" value="1"/>
</dbReference>
<evidence type="ECO:0000256" key="3">
    <source>
        <dbReference type="ARBA" id="ARBA00022840"/>
    </source>
</evidence>
<dbReference type="AlphaFoldDB" id="A0A1I2FEQ8"/>
<evidence type="ECO:0000313" key="6">
    <source>
        <dbReference type="Proteomes" id="UP000198520"/>
    </source>
</evidence>
<sequence>MKQLGEILLEEGLVNEEQLMAALDEQVVRGTSLGRVLVELGILSEEQLVAALASQVGMEFVDLDEYPVERAAVAMLPAAQCRRYVVLPIGVRDGQLVLAMADPGNVMALDDARAMSGMFVTPVVAAHDNLVRAIDRYCRADGEMADLTDAFEAENTAEAETDLSKLTSVDADDAPIVRYVNLLVTQAITDRASDIHIEPSEHDLRVRYRIDGVLHEMQRSPKNLTNGVISRVKILSDIDIAERRKPQDGRMSVVHNGRKIDLRVATLPTVWGEKIVMRILDNSTASLDLRDLSFGQTNYEIYSESYSKPYGMILVTGPTGSGKSTTLYATLNAVSKPEINVITVEDPVEYRLPGINQVQVNPKAGLTFAGALRSILRSDPDVVLLGEIRDHETAQIAIEAALTGHMVLSTLHTNDAPSAITRLVEMGIEPFLVGSALDCIVAQRLARRLCSKCKEPYEPTDVELQAARFPWVPGEEIPVLQRPVGCSTCSGTGYRGRLALHEVMQVTEAVERHAVSGSSAADIAKTARAEGMITLRDDGWMKVVEGQTSIEEILRVVA</sequence>
<dbReference type="Pfam" id="PF05157">
    <property type="entry name" value="MshEN"/>
    <property type="match status" value="1"/>
</dbReference>
<dbReference type="InterPro" id="IPR027417">
    <property type="entry name" value="P-loop_NTPase"/>
</dbReference>
<evidence type="ECO:0000313" key="5">
    <source>
        <dbReference type="EMBL" id="SFF03902.1"/>
    </source>
</evidence>
<evidence type="ECO:0000256" key="2">
    <source>
        <dbReference type="ARBA" id="ARBA00022741"/>
    </source>
</evidence>
<keyword evidence="6" id="KW-1185">Reference proteome</keyword>
<proteinExistence type="inferred from homology"/>
<dbReference type="InterPro" id="IPR007831">
    <property type="entry name" value="T2SS_GspE_N"/>
</dbReference>
<dbReference type="EMBL" id="FONZ01000002">
    <property type="protein sequence ID" value="SFF03902.1"/>
    <property type="molecule type" value="Genomic_DNA"/>
</dbReference>
<dbReference type="FunFam" id="3.30.450.90:FF:000001">
    <property type="entry name" value="Type II secretion system ATPase GspE"/>
    <property type="match status" value="1"/>
</dbReference>
<dbReference type="GO" id="GO:0005886">
    <property type="term" value="C:plasma membrane"/>
    <property type="evidence" value="ECO:0007669"/>
    <property type="project" value="TreeGrafter"/>
</dbReference>
<accession>A0A1I2FEQ8</accession>
<comment type="similarity">
    <text evidence="1">Belongs to the GSP E family.</text>
</comment>
<dbReference type="OrthoDB" id="9805147at2"/>
<evidence type="ECO:0000259" key="4">
    <source>
        <dbReference type="PROSITE" id="PS00662"/>
    </source>
</evidence>
<dbReference type="InterPro" id="IPR003593">
    <property type="entry name" value="AAA+_ATPase"/>
</dbReference>
<dbReference type="Pfam" id="PF00437">
    <property type="entry name" value="T2SSE"/>
    <property type="match status" value="1"/>
</dbReference>
<gene>
    <name evidence="5" type="ORF">SAMN04488035_1287</name>
</gene>
<dbReference type="SUPFAM" id="SSF160246">
    <property type="entry name" value="EspE N-terminal domain-like"/>
    <property type="match status" value="1"/>
</dbReference>
<dbReference type="InterPro" id="IPR001482">
    <property type="entry name" value="T2SS/T4SS_dom"/>
</dbReference>
<name>A0A1I2FEQ8_9MICO</name>
<dbReference type="STRING" id="285351.SAMN04488035_1287"/>
<dbReference type="GO" id="GO:0005524">
    <property type="term" value="F:ATP binding"/>
    <property type="evidence" value="ECO:0007669"/>
    <property type="project" value="UniProtKB-KW"/>
</dbReference>
<dbReference type="Gene3D" id="3.30.300.160">
    <property type="entry name" value="Type II secretion system, protein E, N-terminal domain"/>
    <property type="match status" value="1"/>
</dbReference>
<dbReference type="Gene3D" id="3.30.450.90">
    <property type="match status" value="1"/>
</dbReference>
<dbReference type="CDD" id="cd01129">
    <property type="entry name" value="PulE-GspE-like"/>
    <property type="match status" value="1"/>
</dbReference>
<keyword evidence="2" id="KW-0547">Nucleotide-binding</keyword>
<protein>
    <submittedName>
        <fullName evidence="5">Type IV pilus assembly protein PilB</fullName>
    </submittedName>
</protein>
<dbReference type="SUPFAM" id="SSF52540">
    <property type="entry name" value="P-loop containing nucleoside triphosphate hydrolases"/>
    <property type="match status" value="1"/>
</dbReference>
<dbReference type="Proteomes" id="UP000198520">
    <property type="component" value="Unassembled WGS sequence"/>
</dbReference>
<dbReference type="GO" id="GO:0016887">
    <property type="term" value="F:ATP hydrolysis activity"/>
    <property type="evidence" value="ECO:0007669"/>
    <property type="project" value="TreeGrafter"/>
</dbReference>
<dbReference type="PANTHER" id="PTHR30258:SF1">
    <property type="entry name" value="PROTEIN TRANSPORT PROTEIN HOFB HOMOLOG"/>
    <property type="match status" value="1"/>
</dbReference>
<dbReference type="Gene3D" id="3.40.50.300">
    <property type="entry name" value="P-loop containing nucleotide triphosphate hydrolases"/>
    <property type="match status" value="1"/>
</dbReference>
<keyword evidence="3" id="KW-0067">ATP-binding</keyword>
<organism evidence="5 6">
    <name type="scientific">Flavimobilis marinus</name>
    <dbReference type="NCBI Taxonomy" id="285351"/>
    <lineage>
        <taxon>Bacteria</taxon>
        <taxon>Bacillati</taxon>
        <taxon>Actinomycetota</taxon>
        <taxon>Actinomycetes</taxon>
        <taxon>Micrococcales</taxon>
        <taxon>Jonesiaceae</taxon>
        <taxon>Flavimobilis</taxon>
    </lineage>
</organism>
<reference evidence="6" key="1">
    <citation type="submission" date="2016-10" db="EMBL/GenBank/DDBJ databases">
        <authorList>
            <person name="Varghese N."/>
            <person name="Submissions S."/>
        </authorList>
    </citation>
    <scope>NUCLEOTIDE SEQUENCE [LARGE SCALE GENOMIC DNA]</scope>
    <source>
        <strain evidence="6">DSM 19083</strain>
    </source>
</reference>